<sequence length="72" mass="8262">MCSWKGRQECRVTAQNDYGDFPGWGFCTAIVLGVCAECVTYERRREVPKYVQVKTKPGEKPAISICKLEPWF</sequence>
<protein>
    <submittedName>
        <fullName evidence="1">Uncharacterized protein</fullName>
    </submittedName>
</protein>
<reference evidence="1 2" key="1">
    <citation type="journal article" date="2015" name="Nature">
        <title>rRNA introns, odd ribosomes, and small enigmatic genomes across a large radiation of phyla.</title>
        <authorList>
            <person name="Brown C.T."/>
            <person name="Hug L.A."/>
            <person name="Thomas B.C."/>
            <person name="Sharon I."/>
            <person name="Castelle C.J."/>
            <person name="Singh A."/>
            <person name="Wilkins M.J."/>
            <person name="Williams K.H."/>
            <person name="Banfield J.F."/>
        </authorList>
    </citation>
    <scope>NUCLEOTIDE SEQUENCE [LARGE SCALE GENOMIC DNA]</scope>
</reference>
<dbReference type="EMBL" id="LCNM01000007">
    <property type="protein sequence ID" value="KKU56503.1"/>
    <property type="molecule type" value="Genomic_DNA"/>
</dbReference>
<comment type="caution">
    <text evidence="1">The sequence shown here is derived from an EMBL/GenBank/DDBJ whole genome shotgun (WGS) entry which is preliminary data.</text>
</comment>
<organism evidence="1 2">
    <name type="scientific">Candidatus Amesbacteria bacterium GW2011_GWA2_47_11</name>
    <dbReference type="NCBI Taxonomy" id="1618357"/>
    <lineage>
        <taxon>Bacteria</taxon>
        <taxon>Candidatus Amesiibacteriota</taxon>
    </lineage>
</organism>
<dbReference type="AlphaFoldDB" id="A0A0G1TQQ2"/>
<gene>
    <name evidence="1" type="ORF">UX78_C0007G0029</name>
</gene>
<proteinExistence type="predicted"/>
<dbReference type="Proteomes" id="UP000034607">
    <property type="component" value="Unassembled WGS sequence"/>
</dbReference>
<evidence type="ECO:0000313" key="1">
    <source>
        <dbReference type="EMBL" id="KKU56503.1"/>
    </source>
</evidence>
<evidence type="ECO:0000313" key="2">
    <source>
        <dbReference type="Proteomes" id="UP000034607"/>
    </source>
</evidence>
<accession>A0A0G1TQQ2</accession>
<name>A0A0G1TQQ2_9BACT</name>